<dbReference type="Gene3D" id="3.40.390.10">
    <property type="entry name" value="Collagenase (Catalytic Domain)"/>
    <property type="match status" value="1"/>
</dbReference>
<accession>A0A1H9ASX9</accession>
<keyword evidence="3" id="KW-1185">Reference proteome</keyword>
<sequence>MSLHQQYNQAFHGATVTGIQPVIFRFILDRVFFKCDDAIRNQGLSVETNRIASNFSNSETQDALNLVVVKVPFRSGLADGFADDIGNVDYVATGNYSGQNIVHEFGHAFNLFHTQRGNGVEGDECDDTWQITSAKATFRPTDASAVIRVNNYTDYCQDSAPSFDLDRDGNREGLCELIPGLLENTHYCCDSRFRNNNCMSYGRAAQNQTESCMTPCQMRRVVNDILTNKCDLIEAVDPVCPPPAAVILALPTENLNIASCDYRFILDASMNVEEHRYRIEEETSSGYILAFESDWEVGIPDEYTVGFGSRSVNKLVDILVPGLKEGLTYRLTLEVINDCGASDTQSVVFSGEGCHNPVTAAASTIWIETVFPNPVLQQATVGFTVPEVQSGETIKVVAAGVDAGSGRVVLRPVKEFPASLASGCHEYVFPEKYFLPGTNYLFFQIGDKASSVKIIK</sequence>
<gene>
    <name evidence="2" type="ORF">SAMN05444359_102220</name>
</gene>
<name>A0A1H9ASX9_9BACT</name>
<dbReference type="Proteomes" id="UP000199021">
    <property type="component" value="Unassembled WGS sequence"/>
</dbReference>
<evidence type="ECO:0000313" key="2">
    <source>
        <dbReference type="EMBL" id="SEP79932.1"/>
    </source>
</evidence>
<dbReference type="SUPFAM" id="SSF55486">
    <property type="entry name" value="Metalloproteases ('zincins'), catalytic domain"/>
    <property type="match status" value="1"/>
</dbReference>
<organism evidence="2 3">
    <name type="scientific">Neolewinella agarilytica</name>
    <dbReference type="NCBI Taxonomy" id="478744"/>
    <lineage>
        <taxon>Bacteria</taxon>
        <taxon>Pseudomonadati</taxon>
        <taxon>Bacteroidota</taxon>
        <taxon>Saprospiria</taxon>
        <taxon>Saprospirales</taxon>
        <taxon>Lewinellaceae</taxon>
        <taxon>Neolewinella</taxon>
    </lineage>
</organism>
<protein>
    <submittedName>
        <fullName evidence="2">Pregnancy-associated plasma protein-A</fullName>
    </submittedName>
</protein>
<evidence type="ECO:0000313" key="3">
    <source>
        <dbReference type="Proteomes" id="UP000199021"/>
    </source>
</evidence>
<dbReference type="RefSeq" id="WP_139211745.1">
    <property type="nucleotide sequence ID" value="NZ_FOFB01000002.1"/>
</dbReference>
<dbReference type="InParanoid" id="A0A1H9ASX9"/>
<evidence type="ECO:0000259" key="1">
    <source>
        <dbReference type="Pfam" id="PF05572"/>
    </source>
</evidence>
<dbReference type="STRING" id="478744.SAMN05444359_102220"/>
<proteinExistence type="predicted"/>
<feature type="domain" description="Peptidase M43 pregnancy-associated plasma-A" evidence="1">
    <location>
        <begin position="87"/>
        <end position="157"/>
    </location>
</feature>
<reference evidence="3" key="1">
    <citation type="submission" date="2016-10" db="EMBL/GenBank/DDBJ databases">
        <authorList>
            <person name="Varghese N."/>
            <person name="Submissions S."/>
        </authorList>
    </citation>
    <scope>NUCLEOTIDE SEQUENCE [LARGE SCALE GENOMIC DNA]</scope>
    <source>
        <strain evidence="3">DSM 24740</strain>
    </source>
</reference>
<dbReference type="OrthoDB" id="6385856at2"/>
<dbReference type="InterPro" id="IPR024079">
    <property type="entry name" value="MetalloPept_cat_dom_sf"/>
</dbReference>
<dbReference type="AlphaFoldDB" id="A0A1H9ASX9"/>
<dbReference type="InterPro" id="IPR008754">
    <property type="entry name" value="Peptidase_M43"/>
</dbReference>
<dbReference type="GO" id="GO:0008237">
    <property type="term" value="F:metallopeptidase activity"/>
    <property type="evidence" value="ECO:0007669"/>
    <property type="project" value="InterPro"/>
</dbReference>
<dbReference type="EMBL" id="FOFB01000002">
    <property type="protein sequence ID" value="SEP79932.1"/>
    <property type="molecule type" value="Genomic_DNA"/>
</dbReference>
<dbReference type="Pfam" id="PF05572">
    <property type="entry name" value="Peptidase_M43"/>
    <property type="match status" value="1"/>
</dbReference>